<feature type="domain" description="Endonuclease GajA/Old nuclease/RecF-like AAA" evidence="1">
    <location>
        <begin position="1"/>
        <end position="368"/>
    </location>
</feature>
<evidence type="ECO:0000313" key="3">
    <source>
        <dbReference type="EMBL" id="RST72490.1"/>
    </source>
</evidence>
<gene>
    <name evidence="3" type="ORF">D4T97_015625</name>
</gene>
<dbReference type="PANTHER" id="PTHR43581:SF4">
    <property type="entry name" value="ATP_GTP PHOSPHATASE"/>
    <property type="match status" value="1"/>
</dbReference>
<reference evidence="3" key="1">
    <citation type="submission" date="2018-12" db="EMBL/GenBank/DDBJ databases">
        <authorList>
            <person name="Sun L."/>
            <person name="Chen Z."/>
        </authorList>
    </citation>
    <scope>NUCLEOTIDE SEQUENCE [LARGE SCALE GENOMIC DNA]</scope>
    <source>
        <strain evidence="3">3-2-2</strain>
    </source>
</reference>
<dbReference type="Proteomes" id="UP000287156">
    <property type="component" value="Unassembled WGS sequence"/>
</dbReference>
<keyword evidence="4" id="KW-1185">Reference proteome</keyword>
<sequence>MFISRLNINNFRCFDEIEIEFNEGMNVLIGSNNAGKTTVIKALELIFNRTKSKTLTIDDFNKNVDISIPPEITITATLQSSQNDTKDDKAIVASWLTKLITPWEATLTYRFYLPEQEHKAYQEQFEKITNKKDQWAFLESTLKRYVSRIYGGDIRNRLRAEGEYLEKIHCETLDALRDVESKMFTGRNTLLKQLLLHFKDSGLENNQNETTNDDEQQSQEDLFTYHSGKLVDNLISKINQEEVLDFAEKTGASIGGTPALEGSLNESDVLSALRLIIKDHTGIEIPIINNGMGYNNLIYISLILSKFKMITSIDYGENAKTFPILLVEEPEAHLHPALQYNFLKFLNEEIKNQTFSRQIFINTHSTQITSAVGLDPIICLEKNSSGKVSAKYPSKVFSDSKEDQNSKKYVERFLDATKSAMLFSNSVLLVEGMAELVLLPVLAEKEGYDLDKHHVSLVRVDALTFKHFIKLYGAGTKPERLHFALEKRVGCIIDTDPRKIERKKDEVEQKRRSWKGCWPFEINSDPQNYEYNSKSGALLNLIEQQESSTNVNIFYCEENGKTFEYDLAWENYQSDLLFDESVEIIEIPEIIQSGWESEKKERAKMASSFLMYAEKCKGEVAFNLATKLEDEEARLILPAHITNALIWVCHKNNEGN</sequence>
<name>A0A429XVV3_9BACI</name>
<dbReference type="CDD" id="cd01026">
    <property type="entry name" value="TOPRIM_OLD"/>
    <property type="match status" value="1"/>
</dbReference>
<evidence type="ECO:0000313" key="4">
    <source>
        <dbReference type="Proteomes" id="UP000287156"/>
    </source>
</evidence>
<dbReference type="Pfam" id="PF20469">
    <property type="entry name" value="OLD-like_TOPRIM"/>
    <property type="match status" value="1"/>
</dbReference>
<comment type="caution">
    <text evidence="3">The sequence shown here is derived from an EMBL/GenBank/DDBJ whole genome shotgun (WGS) entry which is preliminary data.</text>
</comment>
<proteinExistence type="predicted"/>
<dbReference type="InterPro" id="IPR027417">
    <property type="entry name" value="P-loop_NTPase"/>
</dbReference>
<dbReference type="OrthoDB" id="308933at2"/>
<evidence type="ECO:0000259" key="1">
    <source>
        <dbReference type="Pfam" id="PF13175"/>
    </source>
</evidence>
<feature type="domain" description="OLD protein-like TOPRIM" evidence="2">
    <location>
        <begin position="422"/>
        <end position="474"/>
    </location>
</feature>
<dbReference type="PANTHER" id="PTHR43581">
    <property type="entry name" value="ATP/GTP PHOSPHATASE"/>
    <property type="match status" value="1"/>
</dbReference>
<dbReference type="AlphaFoldDB" id="A0A429XVV3"/>
<dbReference type="RefSeq" id="WP_126051699.1">
    <property type="nucleotide sequence ID" value="NZ_QYTV02000008.1"/>
</dbReference>
<dbReference type="InterPro" id="IPR041685">
    <property type="entry name" value="AAA_GajA/Old/RecF-like"/>
</dbReference>
<protein>
    <submittedName>
        <fullName evidence="3">DUF2813 domain-containing protein</fullName>
    </submittedName>
</protein>
<dbReference type="Pfam" id="PF13175">
    <property type="entry name" value="AAA_15"/>
    <property type="match status" value="1"/>
</dbReference>
<accession>A0A429XVV3</accession>
<organism evidence="3 4">
    <name type="scientific">Siminovitchia acidinfaciens</name>
    <dbReference type="NCBI Taxonomy" id="2321395"/>
    <lineage>
        <taxon>Bacteria</taxon>
        <taxon>Bacillati</taxon>
        <taxon>Bacillota</taxon>
        <taxon>Bacilli</taxon>
        <taxon>Bacillales</taxon>
        <taxon>Bacillaceae</taxon>
        <taxon>Siminovitchia</taxon>
    </lineage>
</organism>
<dbReference type="Gene3D" id="3.40.50.300">
    <property type="entry name" value="P-loop containing nucleotide triphosphate hydrolases"/>
    <property type="match status" value="1"/>
</dbReference>
<dbReference type="EMBL" id="QYTV02000008">
    <property type="protein sequence ID" value="RST72490.1"/>
    <property type="molecule type" value="Genomic_DNA"/>
</dbReference>
<dbReference type="SUPFAM" id="SSF52540">
    <property type="entry name" value="P-loop containing nucleoside triphosphate hydrolases"/>
    <property type="match status" value="1"/>
</dbReference>
<dbReference type="InterPro" id="IPR051396">
    <property type="entry name" value="Bact_Antivir_Def_Nuclease"/>
</dbReference>
<evidence type="ECO:0000259" key="2">
    <source>
        <dbReference type="Pfam" id="PF20469"/>
    </source>
</evidence>
<dbReference type="InterPro" id="IPR034139">
    <property type="entry name" value="TOPRIM_OLD"/>
</dbReference>